<comment type="caution">
    <text evidence="2">The sequence shown here is derived from an EMBL/GenBank/DDBJ whole genome shotgun (WGS) entry which is preliminary data.</text>
</comment>
<accession>A0AAD8HKF8</accession>
<dbReference type="Proteomes" id="UP001237642">
    <property type="component" value="Unassembled WGS sequence"/>
</dbReference>
<organism evidence="2 3">
    <name type="scientific">Heracleum sosnowskyi</name>
    <dbReference type="NCBI Taxonomy" id="360622"/>
    <lineage>
        <taxon>Eukaryota</taxon>
        <taxon>Viridiplantae</taxon>
        <taxon>Streptophyta</taxon>
        <taxon>Embryophyta</taxon>
        <taxon>Tracheophyta</taxon>
        <taxon>Spermatophyta</taxon>
        <taxon>Magnoliopsida</taxon>
        <taxon>eudicotyledons</taxon>
        <taxon>Gunneridae</taxon>
        <taxon>Pentapetalae</taxon>
        <taxon>asterids</taxon>
        <taxon>campanulids</taxon>
        <taxon>Apiales</taxon>
        <taxon>Apiaceae</taxon>
        <taxon>Apioideae</taxon>
        <taxon>apioid superclade</taxon>
        <taxon>Tordylieae</taxon>
        <taxon>Tordyliinae</taxon>
        <taxon>Heracleum</taxon>
    </lineage>
</organism>
<reference evidence="2" key="1">
    <citation type="submission" date="2023-02" db="EMBL/GenBank/DDBJ databases">
        <title>Genome of toxic invasive species Heracleum sosnowskyi carries increased number of genes despite the absence of recent whole-genome duplications.</title>
        <authorList>
            <person name="Schelkunov M."/>
            <person name="Shtratnikova V."/>
            <person name="Makarenko M."/>
            <person name="Klepikova A."/>
            <person name="Omelchenko D."/>
            <person name="Novikova G."/>
            <person name="Obukhova E."/>
            <person name="Bogdanov V."/>
            <person name="Penin A."/>
            <person name="Logacheva M."/>
        </authorList>
    </citation>
    <scope>NUCLEOTIDE SEQUENCE</scope>
    <source>
        <strain evidence="2">Hsosn_3</strain>
        <tissue evidence="2">Leaf</tissue>
    </source>
</reference>
<dbReference type="EMBL" id="JAUIZM010000008">
    <property type="protein sequence ID" value="KAK1368408.1"/>
    <property type="molecule type" value="Genomic_DNA"/>
</dbReference>
<dbReference type="AlphaFoldDB" id="A0AAD8HKF8"/>
<sequence>MSDTDDDTYEAGPLDDSVLSFQSEHRPCIWAGEDIPSMSPHPGHDIAHDYGDYADSGDWDSRRDYHIQLWKNWGDDAISPPLYALARNNERVHGYDEWFQSITRRFIVDVRRWREQDGFQGSKSFHGGGSSSRRGRPKARPVMPESGTYLELA</sequence>
<keyword evidence="3" id="KW-1185">Reference proteome</keyword>
<proteinExistence type="predicted"/>
<gene>
    <name evidence="2" type="ORF">POM88_034500</name>
</gene>
<feature type="region of interest" description="Disordered" evidence="1">
    <location>
        <begin position="119"/>
        <end position="153"/>
    </location>
</feature>
<evidence type="ECO:0000313" key="2">
    <source>
        <dbReference type="EMBL" id="KAK1368408.1"/>
    </source>
</evidence>
<reference evidence="2" key="2">
    <citation type="submission" date="2023-05" db="EMBL/GenBank/DDBJ databases">
        <authorList>
            <person name="Schelkunov M.I."/>
        </authorList>
    </citation>
    <scope>NUCLEOTIDE SEQUENCE</scope>
    <source>
        <strain evidence="2">Hsosn_3</strain>
        <tissue evidence="2">Leaf</tissue>
    </source>
</reference>
<evidence type="ECO:0000256" key="1">
    <source>
        <dbReference type="SAM" id="MobiDB-lite"/>
    </source>
</evidence>
<protein>
    <submittedName>
        <fullName evidence="2">Uncharacterized protein</fullName>
    </submittedName>
</protein>
<name>A0AAD8HKF8_9APIA</name>
<evidence type="ECO:0000313" key="3">
    <source>
        <dbReference type="Proteomes" id="UP001237642"/>
    </source>
</evidence>